<dbReference type="EMBL" id="CM018032">
    <property type="protein sequence ID" value="KAA8547258.1"/>
    <property type="molecule type" value="Genomic_DNA"/>
</dbReference>
<dbReference type="Proteomes" id="UP000325577">
    <property type="component" value="Linkage Group LG1"/>
</dbReference>
<evidence type="ECO:0000313" key="12">
    <source>
        <dbReference type="EMBL" id="KAA8547258.1"/>
    </source>
</evidence>
<evidence type="ECO:0000313" key="13">
    <source>
        <dbReference type="Proteomes" id="UP000325577"/>
    </source>
</evidence>
<dbReference type="InterPro" id="IPR018866">
    <property type="entry name" value="Znf-4CXXC_R1"/>
</dbReference>
<feature type="domain" description="Zinc-finger" evidence="11">
    <location>
        <begin position="170"/>
        <end position="266"/>
    </location>
</feature>
<evidence type="ECO:0000256" key="3">
    <source>
        <dbReference type="ARBA" id="ARBA00022490"/>
    </source>
</evidence>
<sequence>MVTLGKRARTLETAANPNYHHQINENGETQTPTDDSQNFSGYEQFRAERIKENLDRMQKLGILDLSLKLKSLKPTPKNSPSYRKTPQHLSQLPPSGAIRRSSRLQNATPVSYSEEHLAKRETFLEGEHDFPRECSKPEVYTEEHEKLLGNTERSWTLFVDGYGKDGRRIYDQVKGKTCHQCRQKTLGHRTHCSTCNMVQGQFCGDCLYMRYGEHVLEAKENPNWICPACRGICNCSLCRQAKGWPPTGCLYKKISKLGFKSVAHYLIQSRRSQTDSGKNPGINVPVSAKRTLPFSDMEATAEEKESPESKDDQGLINPNDKDNKTDDESKGKKEEEMHFPDNEHESNIALESGLKPKKKPALAIGASEDHQGSSKPESDNEKIDDEFKGKKEEELRFQENKHADSNIAIETSPESENKPAHVTEASYVHQDLIEA</sequence>
<dbReference type="GO" id="GO:0005737">
    <property type="term" value="C:cytoplasm"/>
    <property type="evidence" value="ECO:0007669"/>
    <property type="project" value="UniProtKB-SubCell"/>
</dbReference>
<protein>
    <recommendedName>
        <fullName evidence="11">Zinc-finger domain-containing protein</fullName>
    </recommendedName>
</protein>
<dbReference type="PANTHER" id="PTHR31169:SF23">
    <property type="entry name" value="OS03G0572250 PROTEIN"/>
    <property type="match status" value="1"/>
</dbReference>
<dbReference type="InterPro" id="IPR040221">
    <property type="entry name" value="CDCA7/CDA7L"/>
</dbReference>
<evidence type="ECO:0000256" key="1">
    <source>
        <dbReference type="ARBA" id="ARBA00004123"/>
    </source>
</evidence>
<evidence type="ECO:0000256" key="6">
    <source>
        <dbReference type="ARBA" id="ARBA00022843"/>
    </source>
</evidence>
<dbReference type="OrthoDB" id="298344at2759"/>
<keyword evidence="6" id="KW-0832">Ubl conjugation</keyword>
<evidence type="ECO:0000256" key="10">
    <source>
        <dbReference type="SAM" id="MobiDB-lite"/>
    </source>
</evidence>
<evidence type="ECO:0000256" key="8">
    <source>
        <dbReference type="ARBA" id="ARBA00023163"/>
    </source>
</evidence>
<feature type="compositionally biased region" description="Basic and acidic residues" evidence="10">
    <location>
        <begin position="367"/>
        <end position="404"/>
    </location>
</feature>
<evidence type="ECO:0000259" key="11">
    <source>
        <dbReference type="Pfam" id="PF10497"/>
    </source>
</evidence>
<dbReference type="Pfam" id="PF10497">
    <property type="entry name" value="zf-4CXXC_R1"/>
    <property type="match status" value="1"/>
</dbReference>
<dbReference type="PANTHER" id="PTHR31169">
    <property type="entry name" value="OS05G0300700 PROTEIN"/>
    <property type="match status" value="1"/>
</dbReference>
<name>A0A5J5BWM5_9ASTE</name>
<proteinExistence type="predicted"/>
<keyword evidence="8" id="KW-0804">Transcription</keyword>
<feature type="region of interest" description="Disordered" evidence="10">
    <location>
        <begin position="71"/>
        <end position="113"/>
    </location>
</feature>
<keyword evidence="4" id="KW-1017">Isopeptide bond</keyword>
<feature type="compositionally biased region" description="Basic and acidic residues" evidence="10">
    <location>
        <begin position="301"/>
        <end position="346"/>
    </location>
</feature>
<keyword evidence="9" id="KW-0539">Nucleus</keyword>
<reference evidence="12 13" key="1">
    <citation type="submission" date="2019-09" db="EMBL/GenBank/DDBJ databases">
        <title>A chromosome-level genome assembly of the Chinese tupelo Nyssa sinensis.</title>
        <authorList>
            <person name="Yang X."/>
            <person name="Kang M."/>
            <person name="Yang Y."/>
            <person name="Xiong H."/>
            <person name="Wang M."/>
            <person name="Zhang Z."/>
            <person name="Wang Z."/>
            <person name="Wu H."/>
            <person name="Ma T."/>
            <person name="Liu J."/>
            <person name="Xi Z."/>
        </authorList>
    </citation>
    <scope>NUCLEOTIDE SEQUENCE [LARGE SCALE GENOMIC DNA]</scope>
    <source>
        <strain evidence="12">J267</strain>
        <tissue evidence="12">Leaf</tissue>
    </source>
</reference>
<dbReference type="GO" id="GO:0006355">
    <property type="term" value="P:regulation of DNA-templated transcription"/>
    <property type="evidence" value="ECO:0007669"/>
    <property type="project" value="InterPro"/>
</dbReference>
<feature type="region of interest" description="Disordered" evidence="10">
    <location>
        <begin position="270"/>
        <end position="435"/>
    </location>
</feature>
<feature type="compositionally biased region" description="Polar residues" evidence="10">
    <location>
        <begin position="13"/>
        <end position="39"/>
    </location>
</feature>
<dbReference type="AlphaFoldDB" id="A0A5J5BWM5"/>
<dbReference type="GO" id="GO:0005634">
    <property type="term" value="C:nucleus"/>
    <property type="evidence" value="ECO:0007669"/>
    <property type="project" value="UniProtKB-SubCell"/>
</dbReference>
<feature type="region of interest" description="Disordered" evidence="10">
    <location>
        <begin position="1"/>
        <end position="39"/>
    </location>
</feature>
<evidence type="ECO:0000256" key="7">
    <source>
        <dbReference type="ARBA" id="ARBA00023015"/>
    </source>
</evidence>
<gene>
    <name evidence="12" type="ORF">F0562_003878</name>
</gene>
<evidence type="ECO:0000256" key="9">
    <source>
        <dbReference type="ARBA" id="ARBA00023242"/>
    </source>
</evidence>
<feature type="compositionally biased region" description="Low complexity" evidence="10">
    <location>
        <begin position="71"/>
        <end position="81"/>
    </location>
</feature>
<keyword evidence="5" id="KW-0597">Phosphoprotein</keyword>
<keyword evidence="3" id="KW-0963">Cytoplasm</keyword>
<keyword evidence="7" id="KW-0805">Transcription regulation</keyword>
<evidence type="ECO:0000256" key="4">
    <source>
        <dbReference type="ARBA" id="ARBA00022499"/>
    </source>
</evidence>
<organism evidence="12 13">
    <name type="scientific">Nyssa sinensis</name>
    <dbReference type="NCBI Taxonomy" id="561372"/>
    <lineage>
        <taxon>Eukaryota</taxon>
        <taxon>Viridiplantae</taxon>
        <taxon>Streptophyta</taxon>
        <taxon>Embryophyta</taxon>
        <taxon>Tracheophyta</taxon>
        <taxon>Spermatophyta</taxon>
        <taxon>Magnoliopsida</taxon>
        <taxon>eudicotyledons</taxon>
        <taxon>Gunneridae</taxon>
        <taxon>Pentapetalae</taxon>
        <taxon>asterids</taxon>
        <taxon>Cornales</taxon>
        <taxon>Nyssaceae</taxon>
        <taxon>Nyssa</taxon>
    </lineage>
</organism>
<accession>A0A5J5BWM5</accession>
<evidence type="ECO:0000256" key="5">
    <source>
        <dbReference type="ARBA" id="ARBA00022553"/>
    </source>
</evidence>
<feature type="compositionally biased region" description="Polar residues" evidence="10">
    <location>
        <begin position="82"/>
        <end position="93"/>
    </location>
</feature>
<evidence type="ECO:0000256" key="2">
    <source>
        <dbReference type="ARBA" id="ARBA00004496"/>
    </source>
</evidence>
<comment type="subcellular location">
    <subcellularLocation>
        <location evidence="2">Cytoplasm</location>
    </subcellularLocation>
    <subcellularLocation>
        <location evidence="1">Nucleus</location>
    </subcellularLocation>
</comment>
<keyword evidence="13" id="KW-1185">Reference proteome</keyword>